<keyword evidence="1" id="KW-0732">Signal</keyword>
<dbReference type="Pfam" id="PF00264">
    <property type="entry name" value="Tyrosinase"/>
    <property type="match status" value="1"/>
</dbReference>
<feature type="signal peptide" evidence="1">
    <location>
        <begin position="1"/>
        <end position="21"/>
    </location>
</feature>
<accession>A0AA88Y245</accession>
<evidence type="ECO:0000256" key="1">
    <source>
        <dbReference type="SAM" id="SignalP"/>
    </source>
</evidence>
<dbReference type="Proteomes" id="UP001186944">
    <property type="component" value="Unassembled WGS sequence"/>
</dbReference>
<dbReference type="Gene3D" id="1.10.1280.10">
    <property type="entry name" value="Di-copper center containing domain from catechol oxidase"/>
    <property type="match status" value="1"/>
</dbReference>
<dbReference type="InterPro" id="IPR008922">
    <property type="entry name" value="Di-copper_centre_dom_sf"/>
</dbReference>
<evidence type="ECO:0000313" key="3">
    <source>
        <dbReference type="EMBL" id="KAK3094527.1"/>
    </source>
</evidence>
<feature type="chain" id="PRO_5041704247" description="Tyrosinase copper-binding domain-containing protein" evidence="1">
    <location>
        <begin position="22"/>
        <end position="137"/>
    </location>
</feature>
<protein>
    <recommendedName>
        <fullName evidence="2">Tyrosinase copper-binding domain-containing protein</fullName>
    </recommendedName>
</protein>
<comment type="caution">
    <text evidence="3">The sequence shown here is derived from an EMBL/GenBank/DDBJ whole genome shotgun (WGS) entry which is preliminary data.</text>
</comment>
<evidence type="ECO:0000313" key="4">
    <source>
        <dbReference type="Proteomes" id="UP001186944"/>
    </source>
</evidence>
<dbReference type="EMBL" id="VSWD01000008">
    <property type="protein sequence ID" value="KAK3094527.1"/>
    <property type="molecule type" value="Genomic_DNA"/>
</dbReference>
<organism evidence="3 4">
    <name type="scientific">Pinctada imbricata</name>
    <name type="common">Atlantic pearl-oyster</name>
    <name type="synonym">Pinctada martensii</name>
    <dbReference type="NCBI Taxonomy" id="66713"/>
    <lineage>
        <taxon>Eukaryota</taxon>
        <taxon>Metazoa</taxon>
        <taxon>Spiralia</taxon>
        <taxon>Lophotrochozoa</taxon>
        <taxon>Mollusca</taxon>
        <taxon>Bivalvia</taxon>
        <taxon>Autobranchia</taxon>
        <taxon>Pteriomorphia</taxon>
        <taxon>Pterioida</taxon>
        <taxon>Pterioidea</taxon>
        <taxon>Pteriidae</taxon>
        <taxon>Pinctada</taxon>
    </lineage>
</organism>
<name>A0AA88Y245_PINIB</name>
<dbReference type="GO" id="GO:0016491">
    <property type="term" value="F:oxidoreductase activity"/>
    <property type="evidence" value="ECO:0007669"/>
    <property type="project" value="InterPro"/>
</dbReference>
<keyword evidence="4" id="KW-1185">Reference proteome</keyword>
<reference evidence="3" key="1">
    <citation type="submission" date="2019-08" db="EMBL/GenBank/DDBJ databases">
        <title>The improved chromosome-level genome for the pearl oyster Pinctada fucata martensii using PacBio sequencing and Hi-C.</title>
        <authorList>
            <person name="Zheng Z."/>
        </authorList>
    </citation>
    <scope>NUCLEOTIDE SEQUENCE</scope>
    <source>
        <strain evidence="3">ZZ-2019</strain>
        <tissue evidence="3">Adductor muscle</tissue>
    </source>
</reference>
<sequence>MYRLIFISLLSILFIFESGKGQQDYSTPTDNIHNCTLPDSNSFNIEDLDPNCLEYFNIHAIKKRSENKLTKSQFNYIQSLIREGAGILKTSERDKRQIRFQKRRVYDMFADYHAIPSIEAIIHRGPNFLGWHRVYLF</sequence>
<dbReference type="AlphaFoldDB" id="A0AA88Y245"/>
<proteinExistence type="predicted"/>
<gene>
    <name evidence="3" type="ORF">FSP39_002895</name>
</gene>
<dbReference type="SUPFAM" id="SSF48056">
    <property type="entry name" value="Di-copper centre-containing domain"/>
    <property type="match status" value="1"/>
</dbReference>
<evidence type="ECO:0000259" key="2">
    <source>
        <dbReference type="Pfam" id="PF00264"/>
    </source>
</evidence>
<dbReference type="InterPro" id="IPR002227">
    <property type="entry name" value="Tyrosinase_Cu-bd"/>
</dbReference>
<feature type="domain" description="Tyrosinase copper-binding" evidence="2">
    <location>
        <begin position="104"/>
        <end position="136"/>
    </location>
</feature>